<organism evidence="1 2">
    <name type="scientific">Providencia rettgeri</name>
    <dbReference type="NCBI Taxonomy" id="587"/>
    <lineage>
        <taxon>Bacteria</taxon>
        <taxon>Pseudomonadati</taxon>
        <taxon>Pseudomonadota</taxon>
        <taxon>Gammaproteobacteria</taxon>
        <taxon>Enterobacterales</taxon>
        <taxon>Morganellaceae</taxon>
        <taxon>Providencia</taxon>
    </lineage>
</organism>
<dbReference type="RefSeq" id="WP_115167013.1">
    <property type="nucleotide sequence ID" value="NZ_CP077317.1"/>
</dbReference>
<sequence>MGIKTLIYKLNNSSTKMLEVYKKNPSEANKKILLSMAISKINNTYSQYGWDIKSENKEKITKKINIINSFISINTEKSNTKELNSSPLIQIKSGHKLDRFAAYYDYSNKIITAEDMSKLLLNSTYDGPIHISSTNIDFSGSNLSNTVVDTSNNMPLLRANFSDAIAENTQIKIPVKVDVDYNFTNANLKGAKITLDIDYDNLSDTVMNSLFGSDSTNYKNVFSSISTIDNKYLGIKQAAFKMLAKAYAGRKDYFEKNREIKKYFSKQYRDINMVLEDK</sequence>
<dbReference type="AlphaFoldDB" id="A0A379FQ00"/>
<gene>
    <name evidence="1" type="ORF">NCTC11801_01780</name>
</gene>
<protein>
    <submittedName>
        <fullName evidence="1">Uncharacterized protein</fullName>
    </submittedName>
</protein>
<dbReference type="Proteomes" id="UP000254208">
    <property type="component" value="Unassembled WGS sequence"/>
</dbReference>
<reference evidence="1 2" key="1">
    <citation type="submission" date="2018-06" db="EMBL/GenBank/DDBJ databases">
        <authorList>
            <consortium name="Pathogen Informatics"/>
            <person name="Doyle S."/>
        </authorList>
    </citation>
    <scope>NUCLEOTIDE SEQUENCE [LARGE SCALE GENOMIC DNA]</scope>
    <source>
        <strain evidence="1 2">NCTC11801</strain>
    </source>
</reference>
<name>A0A379FQ00_PRORE</name>
<dbReference type="GeneID" id="93672734"/>
<evidence type="ECO:0000313" key="2">
    <source>
        <dbReference type="Proteomes" id="UP000254208"/>
    </source>
</evidence>
<accession>A0A379FQ00</accession>
<proteinExistence type="predicted"/>
<evidence type="ECO:0000313" key="1">
    <source>
        <dbReference type="EMBL" id="SUC30839.1"/>
    </source>
</evidence>
<dbReference type="EMBL" id="UGTZ01000001">
    <property type="protein sequence ID" value="SUC30839.1"/>
    <property type="molecule type" value="Genomic_DNA"/>
</dbReference>